<dbReference type="Gene3D" id="6.10.140.2220">
    <property type="match status" value="1"/>
</dbReference>
<comment type="caution">
    <text evidence="6">The sequence shown here is derived from an EMBL/GenBank/DDBJ whole genome shotgun (WGS) entry which is preliminary data.</text>
</comment>
<keyword evidence="2 4" id="KW-0863">Zinc-finger</keyword>
<dbReference type="GeneID" id="85350442"/>
<dbReference type="EMBL" id="JAUEPS010000001">
    <property type="protein sequence ID" value="KAK0470212.1"/>
    <property type="molecule type" value="Genomic_DNA"/>
</dbReference>
<proteinExistence type="predicted"/>
<evidence type="ECO:0000256" key="4">
    <source>
        <dbReference type="PROSITE-ProRule" id="PRU00134"/>
    </source>
</evidence>
<keyword evidence="7" id="KW-1185">Reference proteome</keyword>
<dbReference type="SUPFAM" id="SSF144232">
    <property type="entry name" value="HIT/MYND zinc finger-like"/>
    <property type="match status" value="1"/>
</dbReference>
<dbReference type="RefSeq" id="XP_060340005.1">
    <property type="nucleotide sequence ID" value="XM_060466894.1"/>
</dbReference>
<dbReference type="InterPro" id="IPR002893">
    <property type="entry name" value="Znf_MYND"/>
</dbReference>
<evidence type="ECO:0000313" key="6">
    <source>
        <dbReference type="EMBL" id="KAK0470212.1"/>
    </source>
</evidence>
<keyword evidence="3" id="KW-0862">Zinc</keyword>
<evidence type="ECO:0000256" key="3">
    <source>
        <dbReference type="ARBA" id="ARBA00022833"/>
    </source>
</evidence>
<reference evidence="6" key="1">
    <citation type="submission" date="2023-06" db="EMBL/GenBank/DDBJ databases">
        <authorList>
            <consortium name="Lawrence Berkeley National Laboratory"/>
            <person name="Ahrendt S."/>
            <person name="Sahu N."/>
            <person name="Indic B."/>
            <person name="Wong-Bajracharya J."/>
            <person name="Merenyi Z."/>
            <person name="Ke H.-M."/>
            <person name="Monk M."/>
            <person name="Kocsube S."/>
            <person name="Drula E."/>
            <person name="Lipzen A."/>
            <person name="Balint B."/>
            <person name="Henrissat B."/>
            <person name="Andreopoulos B."/>
            <person name="Martin F.M."/>
            <person name="Harder C.B."/>
            <person name="Rigling D."/>
            <person name="Ford K.L."/>
            <person name="Foster G.D."/>
            <person name="Pangilinan J."/>
            <person name="Papanicolaou A."/>
            <person name="Barry K."/>
            <person name="LaButti K."/>
            <person name="Viragh M."/>
            <person name="Koriabine M."/>
            <person name="Yan M."/>
            <person name="Riley R."/>
            <person name="Champramary S."/>
            <person name="Plett K.L."/>
            <person name="Tsai I.J."/>
            <person name="Slot J."/>
            <person name="Sipos G."/>
            <person name="Plett J."/>
            <person name="Nagy L.G."/>
            <person name="Grigoriev I.V."/>
        </authorList>
    </citation>
    <scope>NUCLEOTIDE SEQUENCE</scope>
    <source>
        <strain evidence="6">CCBAS 213</strain>
    </source>
</reference>
<name>A0AA39NQX0_ARMTA</name>
<protein>
    <recommendedName>
        <fullName evidence="5">MYND-type domain-containing protein</fullName>
    </recommendedName>
</protein>
<gene>
    <name evidence="6" type="ORF">EV420DRAFT_1258514</name>
</gene>
<keyword evidence="1" id="KW-0479">Metal-binding</keyword>
<feature type="domain" description="MYND-type" evidence="5">
    <location>
        <begin position="5"/>
        <end position="41"/>
    </location>
</feature>
<dbReference type="GO" id="GO:0008270">
    <property type="term" value="F:zinc ion binding"/>
    <property type="evidence" value="ECO:0007669"/>
    <property type="project" value="UniProtKB-KW"/>
</dbReference>
<dbReference type="PROSITE" id="PS50865">
    <property type="entry name" value="ZF_MYND_2"/>
    <property type="match status" value="1"/>
</dbReference>
<dbReference type="Proteomes" id="UP001175211">
    <property type="component" value="Unassembled WGS sequence"/>
</dbReference>
<evidence type="ECO:0000259" key="5">
    <source>
        <dbReference type="PROSITE" id="PS50865"/>
    </source>
</evidence>
<evidence type="ECO:0000313" key="7">
    <source>
        <dbReference type="Proteomes" id="UP001175211"/>
    </source>
</evidence>
<dbReference type="Pfam" id="PF01753">
    <property type="entry name" value="zf-MYND"/>
    <property type="match status" value="1"/>
</dbReference>
<dbReference type="AlphaFoldDB" id="A0AA39NQX0"/>
<sequence>MSTTCVVCNTPTNTRCARCKSVYYCSKAHIAQDWPVHKVFCKRISEAGTNPFDAILFGVNERLIKLPWTWGPLEEGVGRSWQNLDDGPWFKGRDSFIRTLYVQKFGANGPSLGRTLAILYDDNFLVNGSSINRCIQSVVRGDSVHPWAGNILALRAQGMPSDWYNNAVMEEDLAPLIRYFEDYGK</sequence>
<accession>A0AA39NQX0</accession>
<organism evidence="6 7">
    <name type="scientific">Armillaria tabescens</name>
    <name type="common">Ringless honey mushroom</name>
    <name type="synonym">Agaricus tabescens</name>
    <dbReference type="NCBI Taxonomy" id="1929756"/>
    <lineage>
        <taxon>Eukaryota</taxon>
        <taxon>Fungi</taxon>
        <taxon>Dikarya</taxon>
        <taxon>Basidiomycota</taxon>
        <taxon>Agaricomycotina</taxon>
        <taxon>Agaricomycetes</taxon>
        <taxon>Agaricomycetidae</taxon>
        <taxon>Agaricales</taxon>
        <taxon>Marasmiineae</taxon>
        <taxon>Physalacriaceae</taxon>
        <taxon>Desarmillaria</taxon>
    </lineage>
</organism>
<evidence type="ECO:0000256" key="1">
    <source>
        <dbReference type="ARBA" id="ARBA00022723"/>
    </source>
</evidence>
<evidence type="ECO:0000256" key="2">
    <source>
        <dbReference type="ARBA" id="ARBA00022771"/>
    </source>
</evidence>
<dbReference type="PROSITE" id="PS01360">
    <property type="entry name" value="ZF_MYND_1"/>
    <property type="match status" value="1"/>
</dbReference>